<evidence type="ECO:0000256" key="1">
    <source>
        <dbReference type="ARBA" id="ARBA00023015"/>
    </source>
</evidence>
<dbReference type="SUPFAM" id="SSF46689">
    <property type="entry name" value="Homeodomain-like"/>
    <property type="match status" value="1"/>
</dbReference>
<dbReference type="Gene3D" id="1.10.357.10">
    <property type="entry name" value="Tetracycline Repressor, domain 2"/>
    <property type="match status" value="1"/>
</dbReference>
<dbReference type="KEGG" id="cgy:CGLY_05395"/>
<dbReference type="GO" id="GO:0003700">
    <property type="term" value="F:DNA-binding transcription factor activity"/>
    <property type="evidence" value="ECO:0007669"/>
    <property type="project" value="TreeGrafter"/>
</dbReference>
<keyword evidence="2 4" id="KW-0238">DNA-binding</keyword>
<feature type="domain" description="HTH tetR-type" evidence="5">
    <location>
        <begin position="9"/>
        <end position="69"/>
    </location>
</feature>
<dbReference type="InterPro" id="IPR050109">
    <property type="entry name" value="HTH-type_TetR-like_transc_reg"/>
</dbReference>
<protein>
    <submittedName>
        <fullName evidence="6">Transcriptional regulator, TetR-family</fullName>
    </submittedName>
</protein>
<dbReference type="Pfam" id="PF00440">
    <property type="entry name" value="TetR_N"/>
    <property type="match status" value="1"/>
</dbReference>
<dbReference type="GO" id="GO:0000976">
    <property type="term" value="F:transcription cis-regulatory region binding"/>
    <property type="evidence" value="ECO:0007669"/>
    <property type="project" value="TreeGrafter"/>
</dbReference>
<dbReference type="OrthoDB" id="4538622at2"/>
<dbReference type="Proteomes" id="UP000023703">
    <property type="component" value="Chromosome"/>
</dbReference>
<dbReference type="RefSeq" id="WP_038547123.1">
    <property type="nucleotide sequence ID" value="NZ_CP006842.1"/>
</dbReference>
<evidence type="ECO:0000256" key="3">
    <source>
        <dbReference type="ARBA" id="ARBA00023163"/>
    </source>
</evidence>
<dbReference type="STRING" id="1404245.CGLY_05395"/>
<accession>X5DS93</accession>
<dbReference type="PANTHER" id="PTHR30055:SF234">
    <property type="entry name" value="HTH-TYPE TRANSCRIPTIONAL REGULATOR BETI"/>
    <property type="match status" value="1"/>
</dbReference>
<evidence type="ECO:0000256" key="4">
    <source>
        <dbReference type="PROSITE-ProRule" id="PRU00335"/>
    </source>
</evidence>
<name>X5DS93_9CORY</name>
<dbReference type="PRINTS" id="PR00455">
    <property type="entry name" value="HTHTETR"/>
</dbReference>
<dbReference type="eggNOG" id="COG1309">
    <property type="taxonomic scope" value="Bacteria"/>
</dbReference>
<gene>
    <name evidence="6" type="ORF">CGLY_05395</name>
</gene>
<keyword evidence="7" id="KW-1185">Reference proteome</keyword>
<reference evidence="6 7" key="1">
    <citation type="journal article" date="2015" name="Int. J. Syst. Evol. Microbiol.">
        <title>Revisiting Corynebacterium glyciniphilum (ex Kubota et al., 1972) sp. nov., nom. rev., isolated from putrefied banana.</title>
        <authorList>
            <person name="Al-Dilaimi A."/>
            <person name="Bednarz H."/>
            <person name="Lomker A."/>
            <person name="Niehaus K."/>
            <person name="Kalinowski J."/>
            <person name="Ruckert C."/>
        </authorList>
    </citation>
    <scope>NUCLEOTIDE SEQUENCE [LARGE SCALE GENOMIC DNA]</scope>
    <source>
        <strain evidence="6">AJ 3170</strain>
    </source>
</reference>
<keyword evidence="3" id="KW-0804">Transcription</keyword>
<dbReference type="AlphaFoldDB" id="X5DS93"/>
<evidence type="ECO:0000259" key="5">
    <source>
        <dbReference type="PROSITE" id="PS50977"/>
    </source>
</evidence>
<dbReference type="PROSITE" id="PS50977">
    <property type="entry name" value="HTH_TETR_2"/>
    <property type="match status" value="1"/>
</dbReference>
<organism evidence="6 7">
    <name type="scientific">Corynebacterium glyciniphilum AJ 3170</name>
    <dbReference type="NCBI Taxonomy" id="1404245"/>
    <lineage>
        <taxon>Bacteria</taxon>
        <taxon>Bacillati</taxon>
        <taxon>Actinomycetota</taxon>
        <taxon>Actinomycetes</taxon>
        <taxon>Mycobacteriales</taxon>
        <taxon>Corynebacteriaceae</taxon>
        <taxon>Corynebacterium</taxon>
    </lineage>
</organism>
<dbReference type="PANTHER" id="PTHR30055">
    <property type="entry name" value="HTH-TYPE TRANSCRIPTIONAL REGULATOR RUTR"/>
    <property type="match status" value="1"/>
</dbReference>
<dbReference type="InterPro" id="IPR036271">
    <property type="entry name" value="Tet_transcr_reg_TetR-rel_C_sf"/>
</dbReference>
<evidence type="ECO:0000256" key="2">
    <source>
        <dbReference type="ARBA" id="ARBA00023125"/>
    </source>
</evidence>
<evidence type="ECO:0000313" key="6">
    <source>
        <dbReference type="EMBL" id="AHW63527.1"/>
    </source>
</evidence>
<dbReference type="InterPro" id="IPR009057">
    <property type="entry name" value="Homeodomain-like_sf"/>
</dbReference>
<feature type="DNA-binding region" description="H-T-H motif" evidence="4">
    <location>
        <begin position="32"/>
        <end position="51"/>
    </location>
</feature>
<keyword evidence="1" id="KW-0805">Transcription regulation</keyword>
<dbReference type="SUPFAM" id="SSF48498">
    <property type="entry name" value="Tetracyclin repressor-like, C-terminal domain"/>
    <property type="match status" value="1"/>
</dbReference>
<sequence length="205" mass="22218">MRRTAEDAAKTRLALLQAALMSFESKGWRGATFEHIAERAGVTRGALNHHFQSKTELLSAALEWGWSTYGDRLFTDDLPENPTPQDSAQWLTALLSGYVTLLQKDDQFRALASTTVLVAPQATDPADAKTQALDAWKGRIADAVIQRASQAPRPPRASSTETIAGMVLTLLQGLTVTAVTRPHDLPQPDDLDAAMSALVRGLLNT</sequence>
<proteinExistence type="predicted"/>
<dbReference type="InterPro" id="IPR001647">
    <property type="entry name" value="HTH_TetR"/>
</dbReference>
<dbReference type="HOGENOM" id="CLU_069356_12_3_11"/>
<dbReference type="EMBL" id="CP006842">
    <property type="protein sequence ID" value="AHW63527.1"/>
    <property type="molecule type" value="Genomic_DNA"/>
</dbReference>
<evidence type="ECO:0000313" key="7">
    <source>
        <dbReference type="Proteomes" id="UP000023703"/>
    </source>
</evidence>